<dbReference type="EMBL" id="CM018039">
    <property type="protein sequence ID" value="KAA8537080.1"/>
    <property type="molecule type" value="Genomic_DNA"/>
</dbReference>
<proteinExistence type="predicted"/>
<dbReference type="Proteomes" id="UP000325577">
    <property type="component" value="Linkage Group LG16"/>
</dbReference>
<dbReference type="AlphaFoldDB" id="A0A5J5B3D5"/>
<evidence type="ECO:0000313" key="2">
    <source>
        <dbReference type="Proteomes" id="UP000325577"/>
    </source>
</evidence>
<evidence type="ECO:0000313" key="1">
    <source>
        <dbReference type="EMBL" id="KAA8537080.1"/>
    </source>
</evidence>
<organism evidence="1 2">
    <name type="scientific">Nyssa sinensis</name>
    <dbReference type="NCBI Taxonomy" id="561372"/>
    <lineage>
        <taxon>Eukaryota</taxon>
        <taxon>Viridiplantae</taxon>
        <taxon>Streptophyta</taxon>
        <taxon>Embryophyta</taxon>
        <taxon>Tracheophyta</taxon>
        <taxon>Spermatophyta</taxon>
        <taxon>Magnoliopsida</taxon>
        <taxon>eudicotyledons</taxon>
        <taxon>Gunneridae</taxon>
        <taxon>Pentapetalae</taxon>
        <taxon>asterids</taxon>
        <taxon>Cornales</taxon>
        <taxon>Nyssaceae</taxon>
        <taxon>Nyssa</taxon>
    </lineage>
</organism>
<protein>
    <submittedName>
        <fullName evidence="1">Uncharacterized protein</fullName>
    </submittedName>
</protein>
<sequence>MVDSPISRRRRSHRVGRWLFRSCVGRQQWACWLRRGCGRGWRGKPGGEDLTVMAATGARSSSTFRGIHYHETGDKKTFR</sequence>
<gene>
    <name evidence="1" type="ORF">F0562_029558</name>
</gene>
<name>A0A5J5B3D5_9ASTE</name>
<reference evidence="1 2" key="1">
    <citation type="submission" date="2019-09" db="EMBL/GenBank/DDBJ databases">
        <title>A chromosome-level genome assembly of the Chinese tupelo Nyssa sinensis.</title>
        <authorList>
            <person name="Yang X."/>
            <person name="Kang M."/>
            <person name="Yang Y."/>
            <person name="Xiong H."/>
            <person name="Wang M."/>
            <person name="Zhang Z."/>
            <person name="Wang Z."/>
            <person name="Wu H."/>
            <person name="Ma T."/>
            <person name="Liu J."/>
            <person name="Xi Z."/>
        </authorList>
    </citation>
    <scope>NUCLEOTIDE SEQUENCE [LARGE SCALE GENOMIC DNA]</scope>
    <source>
        <strain evidence="1">J267</strain>
        <tissue evidence="1">Leaf</tissue>
    </source>
</reference>
<keyword evidence="2" id="KW-1185">Reference proteome</keyword>
<accession>A0A5J5B3D5</accession>